<proteinExistence type="inferred from homology"/>
<dbReference type="VEuPathDB" id="AmoebaDB:DICPUDRAFT_83390"/>
<dbReference type="PRINTS" id="PR00385">
    <property type="entry name" value="P450"/>
</dbReference>
<dbReference type="PROSITE" id="PS00086">
    <property type="entry name" value="CYTOCHROME_P450"/>
    <property type="match status" value="1"/>
</dbReference>
<dbReference type="GO" id="GO:0005789">
    <property type="term" value="C:endoplasmic reticulum membrane"/>
    <property type="evidence" value="ECO:0007669"/>
    <property type="project" value="UniProtKB-SubCell"/>
</dbReference>
<dbReference type="PANTHER" id="PTHR24289">
    <property type="entry name" value="STEROID 17-ALPHA-HYDROXYLASE/17,20 LYASE"/>
    <property type="match status" value="1"/>
</dbReference>
<evidence type="ECO:0000256" key="1">
    <source>
        <dbReference type="ARBA" id="ARBA00001971"/>
    </source>
</evidence>
<dbReference type="GO" id="GO:0020037">
    <property type="term" value="F:heme binding"/>
    <property type="evidence" value="ECO:0000318"/>
    <property type="project" value="GO_Central"/>
</dbReference>
<keyword evidence="8 13" id="KW-0560">Oxidoreductase</keyword>
<evidence type="ECO:0000256" key="6">
    <source>
        <dbReference type="ARBA" id="ARBA00022723"/>
    </source>
</evidence>
<organism evidence="14 15">
    <name type="scientific">Dictyostelium purpureum</name>
    <name type="common">Slime mold</name>
    <dbReference type="NCBI Taxonomy" id="5786"/>
    <lineage>
        <taxon>Eukaryota</taxon>
        <taxon>Amoebozoa</taxon>
        <taxon>Evosea</taxon>
        <taxon>Eumycetozoa</taxon>
        <taxon>Dictyostelia</taxon>
        <taxon>Dictyosteliales</taxon>
        <taxon>Dictyosteliaceae</taxon>
        <taxon>Dictyostelium</taxon>
    </lineage>
</organism>
<dbReference type="RefSeq" id="XP_003292789.1">
    <property type="nucleotide sequence ID" value="XM_003292741.1"/>
</dbReference>
<dbReference type="KEGG" id="dpp:DICPUDRAFT_83390"/>
<gene>
    <name evidence="14" type="ORF">DICPUDRAFT_83390</name>
</gene>
<dbReference type="InterPro" id="IPR036396">
    <property type="entry name" value="Cyt_P450_sf"/>
</dbReference>
<keyword evidence="10 13" id="KW-0503">Monooxygenase</keyword>
<keyword evidence="15" id="KW-1185">Reference proteome</keyword>
<dbReference type="FunFam" id="1.10.630.10:FF:000068">
    <property type="entry name" value="Probable cytochrome P450 508A2"/>
    <property type="match status" value="1"/>
</dbReference>
<keyword evidence="11" id="KW-0472">Membrane</keyword>
<keyword evidence="6 12" id="KW-0479">Metal-binding</keyword>
<comment type="similarity">
    <text evidence="3 13">Belongs to the cytochrome P450 family.</text>
</comment>
<dbReference type="SUPFAM" id="SSF48264">
    <property type="entry name" value="Cytochrome P450"/>
    <property type="match status" value="1"/>
</dbReference>
<evidence type="ECO:0000256" key="2">
    <source>
        <dbReference type="ARBA" id="ARBA00004167"/>
    </source>
</evidence>
<evidence type="ECO:0000256" key="8">
    <source>
        <dbReference type="ARBA" id="ARBA00023002"/>
    </source>
</evidence>
<evidence type="ECO:0000256" key="7">
    <source>
        <dbReference type="ARBA" id="ARBA00022989"/>
    </source>
</evidence>
<dbReference type="OrthoDB" id="1055148at2759"/>
<comment type="cofactor">
    <cofactor evidence="1 12">
        <name>heme</name>
        <dbReference type="ChEBI" id="CHEBI:30413"/>
    </cofactor>
</comment>
<feature type="binding site" description="axial binding residue" evidence="12">
    <location>
        <position position="425"/>
    </location>
    <ligand>
        <name>heme</name>
        <dbReference type="ChEBI" id="CHEBI:30413"/>
    </ligand>
    <ligandPart>
        <name>Fe</name>
        <dbReference type="ChEBI" id="CHEBI:18248"/>
    </ligandPart>
</feature>
<evidence type="ECO:0000256" key="12">
    <source>
        <dbReference type="PIRSR" id="PIRSR602401-1"/>
    </source>
</evidence>
<evidence type="ECO:0008006" key="16">
    <source>
        <dbReference type="Google" id="ProtNLM"/>
    </source>
</evidence>
<evidence type="ECO:0000256" key="13">
    <source>
        <dbReference type="RuleBase" id="RU000461"/>
    </source>
</evidence>
<dbReference type="InterPro" id="IPR017972">
    <property type="entry name" value="Cyt_P450_CS"/>
</dbReference>
<accession>F0ZZE1</accession>
<evidence type="ECO:0000256" key="4">
    <source>
        <dbReference type="ARBA" id="ARBA00022617"/>
    </source>
</evidence>
<evidence type="ECO:0000313" key="15">
    <source>
        <dbReference type="Proteomes" id="UP000001064"/>
    </source>
</evidence>
<sequence length="480" mass="57047">MNILITFLYIFLFYIFYSWYEKIKFIHKKELKGPFPLPIIGNAYLSDHPYYDFFKFSKKYGDIFRIWVGDLYTVVLSDESLIREVFHKNSDNFNDRPKFPTMKYLSNYHGLVTSSGEYWKINREIVSQSLTKIHSKHLYESLEYNIEQVLNKFEGFEKRNESFNPKLDCYKFTTSLMFKYIFNEEITNYDDPIIESEIIKPTNRVFEKLSNCRTGDALKILRPFYEFQLKYFEQSGYKIFDYLNKKLEQHVETFDENGVPRDLLDILFKEYGNDKLSILSTAKDLLLGGIDTSATIFYNIIMLSCNYKEIQDKVYEELKSVSKEKKRIYLSDRNSLPYTNAFIKECLRYRPVAAFPLPHTAKNDITISNGRYFIPKDSQVLINFYALYRNEKYFPNPETFDPSRFINCELANQAFMPFSMGPRICVARQFALDEIFLFISNLLLNFKVSSNKTIDHSINDYKYGLTIKLKKEFNINLKKR</sequence>
<evidence type="ECO:0000256" key="3">
    <source>
        <dbReference type="ARBA" id="ARBA00010617"/>
    </source>
</evidence>
<keyword evidence="7" id="KW-1133">Transmembrane helix</keyword>
<keyword evidence="4 12" id="KW-0349">Heme</keyword>
<dbReference type="InterPro" id="IPR002401">
    <property type="entry name" value="Cyt_P450_E_grp-I"/>
</dbReference>
<evidence type="ECO:0000256" key="11">
    <source>
        <dbReference type="ARBA" id="ARBA00023136"/>
    </source>
</evidence>
<dbReference type="eggNOG" id="KOG0156">
    <property type="taxonomic scope" value="Eukaryota"/>
</dbReference>
<evidence type="ECO:0000313" key="14">
    <source>
        <dbReference type="EMBL" id="EGC30691.1"/>
    </source>
</evidence>
<dbReference type="InterPro" id="IPR001128">
    <property type="entry name" value="Cyt_P450"/>
</dbReference>
<evidence type="ECO:0000256" key="10">
    <source>
        <dbReference type="ARBA" id="ARBA00023033"/>
    </source>
</evidence>
<comment type="subcellular location">
    <subcellularLocation>
        <location evidence="2">Membrane</location>
        <topology evidence="2">Single-pass membrane protein</topology>
    </subcellularLocation>
</comment>
<dbReference type="CDD" id="cd20617">
    <property type="entry name" value="CYP1_2-like"/>
    <property type="match status" value="1"/>
</dbReference>
<dbReference type="Gene3D" id="1.10.630.10">
    <property type="entry name" value="Cytochrome P450"/>
    <property type="match status" value="1"/>
</dbReference>
<dbReference type="STRING" id="5786.F0ZZE1"/>
<dbReference type="Proteomes" id="UP000001064">
    <property type="component" value="Unassembled WGS sequence"/>
</dbReference>
<name>F0ZZE1_DICPU</name>
<dbReference type="PRINTS" id="PR00463">
    <property type="entry name" value="EP450I"/>
</dbReference>
<dbReference type="GO" id="GO:0005506">
    <property type="term" value="F:iron ion binding"/>
    <property type="evidence" value="ECO:0007669"/>
    <property type="project" value="InterPro"/>
</dbReference>
<dbReference type="EMBL" id="GL871308">
    <property type="protein sequence ID" value="EGC30691.1"/>
    <property type="molecule type" value="Genomic_DNA"/>
</dbReference>
<keyword evidence="9 12" id="KW-0408">Iron</keyword>
<dbReference type="InParanoid" id="F0ZZE1"/>
<dbReference type="GO" id="GO:0016712">
    <property type="term" value="F:oxidoreductase activity, acting on paired donors, with incorporation or reduction of molecular oxygen, reduced flavin or flavoprotein as one donor, and incorporation of one atom of oxygen"/>
    <property type="evidence" value="ECO:0000318"/>
    <property type="project" value="GO_Central"/>
</dbReference>
<dbReference type="Pfam" id="PF00067">
    <property type="entry name" value="p450"/>
    <property type="match status" value="1"/>
</dbReference>
<dbReference type="AlphaFoldDB" id="F0ZZE1"/>
<dbReference type="GeneID" id="10508893"/>
<evidence type="ECO:0000256" key="9">
    <source>
        <dbReference type="ARBA" id="ARBA00023004"/>
    </source>
</evidence>
<dbReference type="OMA" id="RYGHVWK"/>
<protein>
    <recommendedName>
        <fullName evidence="16">Cytochrome P450 family protein</fullName>
    </recommendedName>
</protein>
<keyword evidence="5" id="KW-0812">Transmembrane</keyword>
<dbReference type="PANTHER" id="PTHR24289:SF21">
    <property type="entry name" value="CYTOCHROME P450 1A"/>
    <property type="match status" value="1"/>
</dbReference>
<evidence type="ECO:0000256" key="5">
    <source>
        <dbReference type="ARBA" id="ARBA00022692"/>
    </source>
</evidence>
<reference evidence="15" key="1">
    <citation type="journal article" date="2011" name="Genome Biol.">
        <title>Comparative genomics of the social amoebae Dictyostelium discoideum and Dictyostelium purpureum.</title>
        <authorList>
            <consortium name="US DOE Joint Genome Institute (JGI-PGF)"/>
            <person name="Sucgang R."/>
            <person name="Kuo A."/>
            <person name="Tian X."/>
            <person name="Salerno W."/>
            <person name="Parikh A."/>
            <person name="Feasley C.L."/>
            <person name="Dalin E."/>
            <person name="Tu H."/>
            <person name="Huang E."/>
            <person name="Barry K."/>
            <person name="Lindquist E."/>
            <person name="Shapiro H."/>
            <person name="Bruce D."/>
            <person name="Schmutz J."/>
            <person name="Salamov A."/>
            <person name="Fey P."/>
            <person name="Gaudet P."/>
            <person name="Anjard C."/>
            <person name="Babu M.M."/>
            <person name="Basu S."/>
            <person name="Bushmanova Y."/>
            <person name="van der Wel H."/>
            <person name="Katoh-Kurasawa M."/>
            <person name="Dinh C."/>
            <person name="Coutinho P.M."/>
            <person name="Saito T."/>
            <person name="Elias M."/>
            <person name="Schaap P."/>
            <person name="Kay R.R."/>
            <person name="Henrissat B."/>
            <person name="Eichinger L."/>
            <person name="Rivero F."/>
            <person name="Putnam N.H."/>
            <person name="West C.M."/>
            <person name="Loomis W.F."/>
            <person name="Chisholm R.L."/>
            <person name="Shaulsky G."/>
            <person name="Strassmann J.E."/>
            <person name="Queller D.C."/>
            <person name="Kuspa A."/>
            <person name="Grigoriev I.V."/>
        </authorList>
    </citation>
    <scope>NUCLEOTIDE SEQUENCE [LARGE SCALE GENOMIC DNA]</scope>
    <source>
        <strain evidence="15">QSDP1</strain>
    </source>
</reference>